<dbReference type="PIRSF" id="PIRSF000343">
    <property type="entry name" value="Haem_Oase"/>
    <property type="match status" value="1"/>
</dbReference>
<evidence type="ECO:0000256" key="1">
    <source>
        <dbReference type="ARBA" id="ARBA00022617"/>
    </source>
</evidence>
<evidence type="ECO:0000256" key="2">
    <source>
        <dbReference type="ARBA" id="ARBA00022723"/>
    </source>
</evidence>
<keyword evidence="1 4" id="KW-0349">Heme</keyword>
<evidence type="ECO:0000313" key="7">
    <source>
        <dbReference type="Proteomes" id="UP000251891"/>
    </source>
</evidence>
<dbReference type="AlphaFoldDB" id="A0A365HE45"/>
<dbReference type="PRINTS" id="PR00088">
    <property type="entry name" value="HAEMOXYGNASE"/>
</dbReference>
<dbReference type="PANTHER" id="PTHR10720">
    <property type="entry name" value="HEME OXYGENASE"/>
    <property type="match status" value="1"/>
</dbReference>
<keyword evidence="2 5" id="KW-0479">Metal-binding</keyword>
<keyword evidence="7" id="KW-1185">Reference proteome</keyword>
<evidence type="ECO:0000256" key="4">
    <source>
        <dbReference type="PIRSR" id="PIRSR000343-1"/>
    </source>
</evidence>
<evidence type="ECO:0000256" key="5">
    <source>
        <dbReference type="PIRSR" id="PIRSR000343-2"/>
    </source>
</evidence>
<dbReference type="GO" id="GO:0020037">
    <property type="term" value="F:heme binding"/>
    <property type="evidence" value="ECO:0007669"/>
    <property type="project" value="TreeGrafter"/>
</dbReference>
<dbReference type="GO" id="GO:0006979">
    <property type="term" value="P:response to oxidative stress"/>
    <property type="evidence" value="ECO:0007669"/>
    <property type="project" value="TreeGrafter"/>
</dbReference>
<gene>
    <name evidence="6" type="ORF">DPM19_03200</name>
</gene>
<dbReference type="Pfam" id="PF01126">
    <property type="entry name" value="Heme_oxygenase"/>
    <property type="match status" value="1"/>
</dbReference>
<dbReference type="PANTHER" id="PTHR10720:SF0">
    <property type="entry name" value="HEME OXYGENASE"/>
    <property type="match status" value="1"/>
</dbReference>
<organism evidence="6 7">
    <name type="scientific">Actinomadura craniellae</name>
    <dbReference type="NCBI Taxonomy" id="2231787"/>
    <lineage>
        <taxon>Bacteria</taxon>
        <taxon>Bacillati</taxon>
        <taxon>Actinomycetota</taxon>
        <taxon>Actinomycetes</taxon>
        <taxon>Streptosporangiales</taxon>
        <taxon>Thermomonosporaceae</taxon>
        <taxon>Actinomadura</taxon>
    </lineage>
</organism>
<dbReference type="Gene3D" id="1.20.910.10">
    <property type="entry name" value="Heme oxygenase-like"/>
    <property type="match status" value="1"/>
</dbReference>
<dbReference type="EMBL" id="QLYX01000001">
    <property type="protein sequence ID" value="RAY17319.1"/>
    <property type="molecule type" value="Genomic_DNA"/>
</dbReference>
<feature type="binding site" evidence="4">
    <location>
        <position position="190"/>
    </location>
    <ligand>
        <name>heme b</name>
        <dbReference type="ChEBI" id="CHEBI:60344"/>
    </ligand>
</feature>
<feature type="binding site" evidence="4">
    <location>
        <position position="29"/>
    </location>
    <ligand>
        <name>heme b</name>
        <dbReference type="ChEBI" id="CHEBI:60344"/>
    </ligand>
</feature>
<dbReference type="CDD" id="cd19165">
    <property type="entry name" value="HemeO"/>
    <property type="match status" value="1"/>
</dbReference>
<dbReference type="InterPro" id="IPR002051">
    <property type="entry name" value="Haem_Oase"/>
</dbReference>
<dbReference type="GO" id="GO:0042167">
    <property type="term" value="P:heme catabolic process"/>
    <property type="evidence" value="ECO:0007669"/>
    <property type="project" value="TreeGrafter"/>
</dbReference>
<dbReference type="Proteomes" id="UP000251891">
    <property type="component" value="Unassembled WGS sequence"/>
</dbReference>
<name>A0A365HE45_9ACTN</name>
<reference evidence="6 7" key="1">
    <citation type="submission" date="2018-06" db="EMBL/GenBank/DDBJ databases">
        <title>Actinomadura craniellae sp. nov. isolated from marine sponge Craniella sp.</title>
        <authorList>
            <person name="Li L."/>
            <person name="Xu Q.H."/>
            <person name="Lin H.W."/>
            <person name="Lu Y.H."/>
        </authorList>
    </citation>
    <scope>NUCLEOTIDE SEQUENCE [LARGE SCALE GENOMIC DNA]</scope>
    <source>
        <strain evidence="6 7">LHW63021</strain>
    </source>
</reference>
<dbReference type="InterPro" id="IPR016084">
    <property type="entry name" value="Haem_Oase-like_multi-hlx"/>
</dbReference>
<dbReference type="GO" id="GO:0004392">
    <property type="term" value="F:heme oxygenase (decyclizing) activity"/>
    <property type="evidence" value="ECO:0007669"/>
    <property type="project" value="InterPro"/>
</dbReference>
<proteinExistence type="predicted"/>
<evidence type="ECO:0000313" key="6">
    <source>
        <dbReference type="EMBL" id="RAY17319.1"/>
    </source>
</evidence>
<dbReference type="GO" id="GO:0046872">
    <property type="term" value="F:metal ion binding"/>
    <property type="evidence" value="ECO:0007669"/>
    <property type="project" value="UniProtKB-KW"/>
</dbReference>
<sequence>MYDEARQALGLPARPAPARPRPGFAARLRAATRTDHDAGEQSAYMSALAGGRLGRDEYAVLVTQLYLLYDVLEQAADRMRSDEVASAFDLPGFRRRDALRADLAFFHGPRWAEQVRPTAATRRYLDRLREVCFDWPGGFVAHHYTRYLGDLSGGQVIAARLVRAYGLTDGHGVRFYRFEGRPKALKDRYRALLDTAPWDEAEQARIIDEVKVAYRLNTELNAELDAALGSAPRMGPAA</sequence>
<accession>A0A365HE45</accession>
<dbReference type="SUPFAM" id="SSF48613">
    <property type="entry name" value="Heme oxygenase-like"/>
    <property type="match status" value="1"/>
</dbReference>
<comment type="caution">
    <text evidence="6">The sequence shown here is derived from an EMBL/GenBank/DDBJ whole genome shotgun (WGS) entry which is preliminary data.</text>
</comment>
<dbReference type="GO" id="GO:0006788">
    <property type="term" value="P:heme oxidation"/>
    <property type="evidence" value="ECO:0007669"/>
    <property type="project" value="InterPro"/>
</dbReference>
<feature type="binding site" evidence="4">
    <location>
        <position position="144"/>
    </location>
    <ligand>
        <name>heme b</name>
        <dbReference type="ChEBI" id="CHEBI:60344"/>
    </ligand>
</feature>
<dbReference type="InterPro" id="IPR016053">
    <property type="entry name" value="Haem_Oase-like"/>
</dbReference>
<feature type="binding site" description="axial binding residue" evidence="5">
    <location>
        <position position="36"/>
    </location>
    <ligand>
        <name>heme b</name>
        <dbReference type="ChEBI" id="CHEBI:60344"/>
    </ligand>
    <ligandPart>
        <name>Fe</name>
        <dbReference type="ChEBI" id="CHEBI:18248"/>
    </ligandPart>
</feature>
<evidence type="ECO:0000256" key="3">
    <source>
        <dbReference type="ARBA" id="ARBA00023004"/>
    </source>
</evidence>
<keyword evidence="3 5" id="KW-0408">Iron</keyword>
<protein>
    <submittedName>
        <fullName evidence="6">Biliverdin-producing heme oxygenase</fullName>
    </submittedName>
</protein>